<gene>
    <name evidence="1" type="ORF">V1525DRAFT_399987</name>
</gene>
<reference evidence="2" key="1">
    <citation type="journal article" date="2024" name="Front. Bioeng. Biotechnol.">
        <title>Genome-scale model development and genomic sequencing of the oleaginous clade Lipomyces.</title>
        <authorList>
            <person name="Czajka J.J."/>
            <person name="Han Y."/>
            <person name="Kim J."/>
            <person name="Mondo S.J."/>
            <person name="Hofstad B.A."/>
            <person name="Robles A."/>
            <person name="Haridas S."/>
            <person name="Riley R."/>
            <person name="LaButti K."/>
            <person name="Pangilinan J."/>
            <person name="Andreopoulos W."/>
            <person name="Lipzen A."/>
            <person name="Yan J."/>
            <person name="Wang M."/>
            <person name="Ng V."/>
            <person name="Grigoriev I.V."/>
            <person name="Spatafora J.W."/>
            <person name="Magnuson J.K."/>
            <person name="Baker S.E."/>
            <person name="Pomraning K.R."/>
        </authorList>
    </citation>
    <scope>NUCLEOTIDE SEQUENCE [LARGE SCALE GENOMIC DNA]</scope>
    <source>
        <strain evidence="2">CBS 7786</strain>
    </source>
</reference>
<protein>
    <submittedName>
        <fullName evidence="1">Uncharacterized protein</fullName>
    </submittedName>
</protein>
<name>A0ACC3T4C9_LIPKO</name>
<keyword evidence="2" id="KW-1185">Reference proteome</keyword>
<organism evidence="1 2">
    <name type="scientific">Lipomyces kononenkoae</name>
    <name type="common">Yeast</name>
    <dbReference type="NCBI Taxonomy" id="34357"/>
    <lineage>
        <taxon>Eukaryota</taxon>
        <taxon>Fungi</taxon>
        <taxon>Dikarya</taxon>
        <taxon>Ascomycota</taxon>
        <taxon>Saccharomycotina</taxon>
        <taxon>Lipomycetes</taxon>
        <taxon>Lipomycetales</taxon>
        <taxon>Lipomycetaceae</taxon>
        <taxon>Lipomyces</taxon>
    </lineage>
</organism>
<evidence type="ECO:0000313" key="1">
    <source>
        <dbReference type="EMBL" id="KAK9238773.1"/>
    </source>
</evidence>
<sequence length="114" mass="12956">MKIYLNVLLLLLSSIVHVSAIIHFRGEDIQLPSREEVSQNSRNEAWMHQYIHNVSALNTYRFSLGLPPVRRHYINYTIVERVNDTGITTRLAIPTTTYAVDSFPTAGSMPRLSG</sequence>
<evidence type="ECO:0000313" key="2">
    <source>
        <dbReference type="Proteomes" id="UP001433508"/>
    </source>
</evidence>
<dbReference type="Proteomes" id="UP001433508">
    <property type="component" value="Unassembled WGS sequence"/>
</dbReference>
<accession>A0ACC3T4C9</accession>
<proteinExistence type="predicted"/>
<dbReference type="EMBL" id="MU971352">
    <property type="protein sequence ID" value="KAK9238773.1"/>
    <property type="molecule type" value="Genomic_DNA"/>
</dbReference>
<comment type="caution">
    <text evidence="1">The sequence shown here is derived from an EMBL/GenBank/DDBJ whole genome shotgun (WGS) entry which is preliminary data.</text>
</comment>